<feature type="region of interest" description="Disordered" evidence="3">
    <location>
        <begin position="96"/>
        <end position="131"/>
    </location>
</feature>
<dbReference type="OrthoDB" id="185373at2759"/>
<dbReference type="NCBIfam" id="TIGR00756">
    <property type="entry name" value="PPR"/>
    <property type="match status" value="1"/>
</dbReference>
<evidence type="ECO:0000256" key="3">
    <source>
        <dbReference type="SAM" id="MobiDB-lite"/>
    </source>
</evidence>
<dbReference type="InterPro" id="IPR051222">
    <property type="entry name" value="PPR/CCM1_RNA-binding"/>
</dbReference>
<accession>A0A2B7Z156</accession>
<dbReference type="InterPro" id="IPR011990">
    <property type="entry name" value="TPR-like_helical_dom_sf"/>
</dbReference>
<name>A0A2B7Z156_POLH7</name>
<dbReference type="AlphaFoldDB" id="A0A2B7Z156"/>
<evidence type="ECO:0000313" key="4">
    <source>
        <dbReference type="EMBL" id="PGH27061.1"/>
    </source>
</evidence>
<dbReference type="Pfam" id="PF13041">
    <property type="entry name" value="PPR_2"/>
    <property type="match status" value="1"/>
</dbReference>
<dbReference type="Gene3D" id="1.25.40.10">
    <property type="entry name" value="Tetratricopeptide repeat domain"/>
    <property type="match status" value="1"/>
</dbReference>
<keyword evidence="1" id="KW-0677">Repeat</keyword>
<evidence type="ECO:0000256" key="1">
    <source>
        <dbReference type="ARBA" id="ARBA00022737"/>
    </source>
</evidence>
<gene>
    <name evidence="4" type="ORF">AJ80_01247</name>
</gene>
<dbReference type="Proteomes" id="UP000224634">
    <property type="component" value="Unassembled WGS sequence"/>
</dbReference>
<feature type="compositionally biased region" description="Basic and acidic residues" evidence="3">
    <location>
        <begin position="743"/>
        <end position="769"/>
    </location>
</feature>
<dbReference type="PANTHER" id="PTHR47942">
    <property type="entry name" value="TETRATRICOPEPTIDE REPEAT (TPR)-LIKE SUPERFAMILY PROTEIN-RELATED"/>
    <property type="match status" value="1"/>
</dbReference>
<keyword evidence="5" id="KW-1185">Reference proteome</keyword>
<dbReference type="STRING" id="1447883.A0A2B7Z156"/>
<feature type="region of interest" description="Disordered" evidence="3">
    <location>
        <begin position="736"/>
        <end position="788"/>
    </location>
</feature>
<evidence type="ECO:0000256" key="2">
    <source>
        <dbReference type="PROSITE-ProRule" id="PRU00708"/>
    </source>
</evidence>
<reference evidence="4 5" key="1">
    <citation type="submission" date="2017-10" db="EMBL/GenBank/DDBJ databases">
        <title>Comparative genomics in systemic dimorphic fungi from Ajellomycetaceae.</title>
        <authorList>
            <person name="Munoz J.F."/>
            <person name="Mcewen J.G."/>
            <person name="Clay O.K."/>
            <person name="Cuomo C.A."/>
        </authorList>
    </citation>
    <scope>NUCLEOTIDE SEQUENCE [LARGE SCALE GENOMIC DNA]</scope>
    <source>
        <strain evidence="4 5">UAMH7299</strain>
    </source>
</reference>
<dbReference type="EMBL" id="PDNA01000010">
    <property type="protein sequence ID" value="PGH27061.1"/>
    <property type="molecule type" value="Genomic_DNA"/>
</dbReference>
<dbReference type="PROSITE" id="PS51375">
    <property type="entry name" value="PPR"/>
    <property type="match status" value="1"/>
</dbReference>
<evidence type="ECO:0000313" key="5">
    <source>
        <dbReference type="Proteomes" id="UP000224634"/>
    </source>
</evidence>
<sequence>MLRCGDACVHGAGGKGRLATEIARSIIPSTRMARSLGRPLQLPLTRISATRRYISSLRTDNVLRNLPPRSTAYGQPAITYRPVPLLLKNAAALHSTSAPSKSVETTEQDEEAADAREFASESQKQPGGLSKLDREHAVRRAYLLQRSIEKELLWTGSDRVLLVERTKQILRDGEYEKALELVRAAQKSGIDCIAAWNALLGWHMENGESTMAFKLFNDMKKRGRKPNAQTYTVMLNGYAQSPSPSAVRAAMSLYESLDSDANTKASVIHTNALLTVCSRKNDMDALWEIAGGLAETGPNAPDARTYTILLNAIRMSAENEVSRYDEKSQDDGIMEVRVAAVEEGKQLWADIVRRWKAEELTLDQPLVSAMGRLLISPGRPSDCNDVLALINQATGADFDFANHLMGRLDSVRASKEGRQNGDVPATESTPATSNVFEPIVMHGGKKPQFVEPTNDELSLLMDAFTRGRASIGRKLWNALTGEKFNIEPDSESFHQYLRFLRVNRASNYSLRVIRDQMAPSKQTLSDKTFIIAMSTCLRDRKNRNAFGTAAELLEFMLAKLQRSHPTVLEMYLELVSYLMQNEHRMAHIVGLGDPNNKSKKSPQEIIMEGGLRAVDASRQHIRWLKRFLDSGRVDDKSVFSAAIFDDGEPLNTRVMNHVIRDVNKADNSRYMEGAVKVLLNAKYLYTRLLKPDIKPLLPEERRVWLEKATKSLSVYSNQEYVDGVVEQGLIPLPFEPRRSKKKERSERGERTEKSERIERSKTIKTRRNEQTPYGMHQGSRWSQNKFSR</sequence>
<organism evidence="4 5">
    <name type="scientific">Polytolypa hystricis (strain UAMH7299)</name>
    <dbReference type="NCBI Taxonomy" id="1447883"/>
    <lineage>
        <taxon>Eukaryota</taxon>
        <taxon>Fungi</taxon>
        <taxon>Dikarya</taxon>
        <taxon>Ascomycota</taxon>
        <taxon>Pezizomycotina</taxon>
        <taxon>Eurotiomycetes</taxon>
        <taxon>Eurotiomycetidae</taxon>
        <taxon>Onygenales</taxon>
        <taxon>Onygenales incertae sedis</taxon>
        <taxon>Polytolypa</taxon>
    </lineage>
</organism>
<dbReference type="InterPro" id="IPR002885">
    <property type="entry name" value="PPR_rpt"/>
</dbReference>
<comment type="caution">
    <text evidence="4">The sequence shown here is derived from an EMBL/GenBank/DDBJ whole genome shotgun (WGS) entry which is preliminary data.</text>
</comment>
<dbReference type="PANTHER" id="PTHR47942:SF105">
    <property type="entry name" value="ATPASE EXPRESSION PROTEIN 3"/>
    <property type="match status" value="1"/>
</dbReference>
<protein>
    <recommendedName>
        <fullName evidence="6">Pentatricopeptide repeat protein</fullName>
    </recommendedName>
</protein>
<proteinExistence type="predicted"/>
<feature type="compositionally biased region" description="Polar residues" evidence="3">
    <location>
        <begin position="779"/>
        <end position="788"/>
    </location>
</feature>
<evidence type="ECO:0008006" key="6">
    <source>
        <dbReference type="Google" id="ProtNLM"/>
    </source>
</evidence>
<feature type="repeat" description="PPR" evidence="2">
    <location>
        <begin position="192"/>
        <end position="226"/>
    </location>
</feature>